<dbReference type="InterPro" id="IPR036291">
    <property type="entry name" value="NAD(P)-bd_dom_sf"/>
</dbReference>
<dbReference type="SUPFAM" id="SSF51735">
    <property type="entry name" value="NAD(P)-binding Rossmann-fold domains"/>
    <property type="match status" value="1"/>
</dbReference>
<dbReference type="AlphaFoldDB" id="A0A328B3Z6"/>
<protein>
    <submittedName>
        <fullName evidence="4">Oxidoreductase</fullName>
    </submittedName>
</protein>
<dbReference type="OrthoDB" id="9790785at2"/>
<comment type="caution">
    <text evidence="4">The sequence shown here is derived from an EMBL/GenBank/DDBJ whole genome shotgun (WGS) entry which is preliminary data.</text>
</comment>
<evidence type="ECO:0000313" key="4">
    <source>
        <dbReference type="EMBL" id="RAK61285.1"/>
    </source>
</evidence>
<organism evidence="4 5">
    <name type="scientific">Phenylobacterium hankyongense</name>
    <dbReference type="NCBI Taxonomy" id="1813876"/>
    <lineage>
        <taxon>Bacteria</taxon>
        <taxon>Pseudomonadati</taxon>
        <taxon>Pseudomonadota</taxon>
        <taxon>Alphaproteobacteria</taxon>
        <taxon>Caulobacterales</taxon>
        <taxon>Caulobacteraceae</taxon>
        <taxon>Phenylobacterium</taxon>
    </lineage>
</organism>
<dbReference type="EMBL" id="QFYP01000001">
    <property type="protein sequence ID" value="RAK61285.1"/>
    <property type="molecule type" value="Genomic_DNA"/>
</dbReference>
<dbReference type="SMART" id="SM00822">
    <property type="entry name" value="PKS_KR"/>
    <property type="match status" value="1"/>
</dbReference>
<dbReference type="GO" id="GO:0016491">
    <property type="term" value="F:oxidoreductase activity"/>
    <property type="evidence" value="ECO:0007669"/>
    <property type="project" value="UniProtKB-KW"/>
</dbReference>
<dbReference type="GO" id="GO:0016020">
    <property type="term" value="C:membrane"/>
    <property type="evidence" value="ECO:0007669"/>
    <property type="project" value="TreeGrafter"/>
</dbReference>
<dbReference type="Pfam" id="PF00106">
    <property type="entry name" value="adh_short"/>
    <property type="match status" value="1"/>
</dbReference>
<evidence type="ECO:0000313" key="5">
    <source>
        <dbReference type="Proteomes" id="UP000249842"/>
    </source>
</evidence>
<dbReference type="InterPro" id="IPR057326">
    <property type="entry name" value="KR_dom"/>
</dbReference>
<evidence type="ECO:0000256" key="2">
    <source>
        <dbReference type="ARBA" id="ARBA00023002"/>
    </source>
</evidence>
<dbReference type="PANTHER" id="PTHR44196">
    <property type="entry name" value="DEHYDROGENASE/REDUCTASE SDR FAMILY MEMBER 7B"/>
    <property type="match status" value="1"/>
</dbReference>
<evidence type="ECO:0000256" key="1">
    <source>
        <dbReference type="ARBA" id="ARBA00006484"/>
    </source>
</evidence>
<keyword evidence="5" id="KW-1185">Reference proteome</keyword>
<keyword evidence="2" id="KW-0560">Oxidoreductase</keyword>
<dbReference type="Gene3D" id="3.40.50.720">
    <property type="entry name" value="NAD(P)-binding Rossmann-like Domain"/>
    <property type="match status" value="1"/>
</dbReference>
<reference evidence="5" key="1">
    <citation type="submission" date="2018-05" db="EMBL/GenBank/DDBJ databases">
        <authorList>
            <person name="Li X."/>
        </authorList>
    </citation>
    <scope>NUCLEOTIDE SEQUENCE [LARGE SCALE GENOMIC DNA]</scope>
    <source>
        <strain evidence="5">HKS-05</strain>
    </source>
</reference>
<feature type="domain" description="Ketoreductase" evidence="3">
    <location>
        <begin position="14"/>
        <end position="200"/>
    </location>
</feature>
<name>A0A328B3Z6_9CAUL</name>
<dbReference type="RefSeq" id="WP_111458577.1">
    <property type="nucleotide sequence ID" value="NZ_QFYP01000001.1"/>
</dbReference>
<evidence type="ECO:0000259" key="3">
    <source>
        <dbReference type="SMART" id="SM00822"/>
    </source>
</evidence>
<gene>
    <name evidence="4" type="ORF">DJ021_16485</name>
</gene>
<proteinExistence type="inferred from homology"/>
<dbReference type="PANTHER" id="PTHR44196:SF4">
    <property type="entry name" value="SHORT CHAIN DEHYDROGENASE"/>
    <property type="match status" value="1"/>
</dbReference>
<sequence length="253" mass="26471">MSDTSSSPRPLADKIALVTGASRGIGRAAALALANAGAHVVAVARTQGGLVELDDEIRAATGQPATLVPLDVADGDAVDQLGFAIHQRFGRLDVLVHAAGVLGPMTPVSHIEPKHWDRVMAVNLTAAYRLIRTTEPLLRASTAGRAIFLTSERATQPKAFWGLYGTTQAGLEAIVRAWADELEQTPVRAVLLDPGAMRTKLRAEAMPGEDPLTLPEPAEIGPLVVELAQADLGLPTLTVGFDAWKSGGTLASA</sequence>
<dbReference type="Proteomes" id="UP000249842">
    <property type="component" value="Unassembled WGS sequence"/>
</dbReference>
<dbReference type="PRINTS" id="PR00081">
    <property type="entry name" value="GDHRDH"/>
</dbReference>
<accession>A0A328B3Z6</accession>
<dbReference type="InterPro" id="IPR002347">
    <property type="entry name" value="SDR_fam"/>
</dbReference>
<comment type="similarity">
    <text evidence="1">Belongs to the short-chain dehydrogenases/reductases (SDR) family.</text>
</comment>